<feature type="domain" description="UspA" evidence="4">
    <location>
        <begin position="300"/>
        <end position="415"/>
    </location>
</feature>
<dbReference type="SUPFAM" id="SSF52402">
    <property type="entry name" value="Adenine nucleotide alpha hydrolases-like"/>
    <property type="match status" value="2"/>
</dbReference>
<feature type="transmembrane region" description="Helical" evidence="3">
    <location>
        <begin position="46"/>
        <end position="65"/>
    </location>
</feature>
<evidence type="ECO:0000259" key="4">
    <source>
        <dbReference type="Pfam" id="PF00582"/>
    </source>
</evidence>
<evidence type="ECO:0000256" key="1">
    <source>
        <dbReference type="ARBA" id="ARBA00008791"/>
    </source>
</evidence>
<dbReference type="Proteomes" id="UP000011607">
    <property type="component" value="Unassembled WGS sequence"/>
</dbReference>
<comment type="caution">
    <text evidence="5">The sequence shown here is derived from an EMBL/GenBank/DDBJ whole genome shotgun (WGS) entry which is preliminary data.</text>
</comment>
<feature type="region of interest" description="Disordered" evidence="2">
    <location>
        <begin position="422"/>
        <end position="444"/>
    </location>
</feature>
<keyword evidence="3" id="KW-1133">Transmembrane helix</keyword>
<evidence type="ECO:0000256" key="2">
    <source>
        <dbReference type="SAM" id="MobiDB-lite"/>
    </source>
</evidence>
<keyword evidence="3" id="KW-0812">Transmembrane</keyword>
<proteinExistence type="inferred from homology"/>
<dbReference type="InterPro" id="IPR014729">
    <property type="entry name" value="Rossmann-like_a/b/a_fold"/>
</dbReference>
<comment type="similarity">
    <text evidence="1">Belongs to the universal stress protein A family.</text>
</comment>
<feature type="transmembrane region" description="Helical" evidence="3">
    <location>
        <begin position="105"/>
        <end position="124"/>
    </location>
</feature>
<dbReference type="PATRIC" id="fig|1227454.3.peg.581"/>
<feature type="transmembrane region" description="Helical" evidence="3">
    <location>
        <begin position="77"/>
        <end position="98"/>
    </location>
</feature>
<sequence>MSNWFNYTHSNFNTPHRAILVTGAVTGFLVSLGLEVEAIVALLAEVASFSFLVSYALVHVALVGFRYADPPEYDPDFAIPNVLYPAVPIAGVVMTALVISQMEPIVLLVGSGVVVLGGVWYFAYARQRDIEAGVFPTALRKPSEQPYRVVVPVANPETQRGLLKLAAATARAHAGERATELVAINVIEADQSGLQNVDSTRLDHQRKLLETAQEIADDLGVTLQTQAVVKDDVGDGIVDVVEDLEADQLVLGWEGHLDRDEYVFGRTLDPAIKGAPCDVSVVTIESDSIGTPVALAGPGPHSPVAVRRAADFAAVSDTTPVLLNVQPPADEDDVNPVERGHTAVRWIAQRAGLEPDEYETEVVVAEDTEATIIDAVESYDTVCVGLSEKSDMSRIFFGSIAERIARQNTGNVSIIRGPIDSSAESVDNATAESSVIRPSTKNAE</sequence>
<dbReference type="Gene3D" id="1.20.1740.10">
    <property type="entry name" value="Amino acid/polyamine transporter I"/>
    <property type="match status" value="1"/>
</dbReference>
<evidence type="ECO:0000313" key="6">
    <source>
        <dbReference type="Proteomes" id="UP000011607"/>
    </source>
</evidence>
<dbReference type="PANTHER" id="PTHR46268">
    <property type="entry name" value="STRESS RESPONSE PROTEIN NHAX"/>
    <property type="match status" value="1"/>
</dbReference>
<accession>M0MFS8</accession>
<dbReference type="STRING" id="1227454.C446_02957"/>
<dbReference type="Pfam" id="PF00582">
    <property type="entry name" value="Usp"/>
    <property type="match status" value="2"/>
</dbReference>
<organism evidence="5 6">
    <name type="scientific">Halobiforma nitratireducens JCM 10879</name>
    <dbReference type="NCBI Taxonomy" id="1227454"/>
    <lineage>
        <taxon>Archaea</taxon>
        <taxon>Methanobacteriati</taxon>
        <taxon>Methanobacteriota</taxon>
        <taxon>Stenosarchaea group</taxon>
        <taxon>Halobacteria</taxon>
        <taxon>Halobacteriales</taxon>
        <taxon>Natrialbaceae</taxon>
        <taxon>Halobiforma</taxon>
    </lineage>
</organism>
<keyword evidence="6" id="KW-1185">Reference proteome</keyword>
<dbReference type="CDD" id="cd00293">
    <property type="entry name" value="USP-like"/>
    <property type="match status" value="2"/>
</dbReference>
<feature type="transmembrane region" description="Helical" evidence="3">
    <location>
        <begin position="15"/>
        <end position="34"/>
    </location>
</feature>
<dbReference type="AlphaFoldDB" id="M0MFS8"/>
<reference evidence="5 6" key="1">
    <citation type="journal article" date="2014" name="PLoS Genet.">
        <title>Phylogenetically driven sequencing of extremely halophilic archaea reveals strategies for static and dynamic osmo-response.</title>
        <authorList>
            <person name="Becker E.A."/>
            <person name="Seitzer P.M."/>
            <person name="Tritt A."/>
            <person name="Larsen D."/>
            <person name="Krusor M."/>
            <person name="Yao A.I."/>
            <person name="Wu D."/>
            <person name="Madern D."/>
            <person name="Eisen J.A."/>
            <person name="Darling A.E."/>
            <person name="Facciotti M.T."/>
        </authorList>
    </citation>
    <scope>NUCLEOTIDE SEQUENCE [LARGE SCALE GENOMIC DNA]</scope>
    <source>
        <strain evidence="5 6">JCM 10879</strain>
    </source>
</reference>
<dbReference type="InterPro" id="IPR006016">
    <property type="entry name" value="UspA"/>
</dbReference>
<dbReference type="EMBL" id="AOMA01000028">
    <property type="protein sequence ID" value="EMA44572.1"/>
    <property type="molecule type" value="Genomic_DNA"/>
</dbReference>
<dbReference type="Gene3D" id="3.40.50.620">
    <property type="entry name" value="HUPs"/>
    <property type="match status" value="2"/>
</dbReference>
<dbReference type="eggNOG" id="arCOG00009">
    <property type="taxonomic scope" value="Archaea"/>
</dbReference>
<gene>
    <name evidence="5" type="ORF">C446_02957</name>
</gene>
<evidence type="ECO:0000256" key="3">
    <source>
        <dbReference type="SAM" id="Phobius"/>
    </source>
</evidence>
<keyword evidence="3" id="KW-0472">Membrane</keyword>
<evidence type="ECO:0000313" key="5">
    <source>
        <dbReference type="EMBL" id="EMA44572.1"/>
    </source>
</evidence>
<dbReference type="PANTHER" id="PTHR46268:SF6">
    <property type="entry name" value="UNIVERSAL STRESS PROTEIN UP12"/>
    <property type="match status" value="1"/>
</dbReference>
<protein>
    <submittedName>
        <fullName evidence="5">Stress response protein/ transporter 3 (Substrates cationic amino acids)</fullName>
    </submittedName>
</protein>
<feature type="domain" description="UspA" evidence="4">
    <location>
        <begin position="148"/>
        <end position="282"/>
    </location>
</feature>
<name>M0MFS8_9EURY</name>